<name>A0A1I8FR71_9PLAT</name>
<accession>A0A1I8FR71</accession>
<protein>
    <submittedName>
        <fullName evidence="3">Pecanex-like protein</fullName>
    </submittedName>
</protein>
<sequence>SNKYSIFTADKSQQQQQNQQHKNPAKKNRQKKKKKKKKHAEQALESTADGAAAEDGAATGKRKLQRLPEEGGSLKSTAFECASSREPGMTRFTSDLKHPQTTVQLIRVRFSCWDLSRWSGGRRFEQAIYTDDDADRQWDAGTANRIVERWAEDREPCSPGMSQWTSDVIRMLRGAAQLPNTRHQRARWPPVAFKVSQLHGSQNPRSDCCVESAKSGDDLLKAPLLLAPIRVSFCARWQPEPPAVVMATESWWSNRRLPVTELVDKILVSDFSDTFIRHK</sequence>
<feature type="region of interest" description="Disordered" evidence="1">
    <location>
        <begin position="1"/>
        <end position="59"/>
    </location>
</feature>
<feature type="compositionally biased region" description="Basic residues" evidence="1">
    <location>
        <begin position="23"/>
        <end position="39"/>
    </location>
</feature>
<evidence type="ECO:0000256" key="1">
    <source>
        <dbReference type="SAM" id="MobiDB-lite"/>
    </source>
</evidence>
<reference evidence="3" key="1">
    <citation type="submission" date="2016-11" db="UniProtKB">
        <authorList>
            <consortium name="WormBaseParasite"/>
        </authorList>
    </citation>
    <scope>IDENTIFICATION</scope>
</reference>
<proteinExistence type="predicted"/>
<evidence type="ECO:0000313" key="2">
    <source>
        <dbReference type="Proteomes" id="UP000095280"/>
    </source>
</evidence>
<dbReference type="AlphaFoldDB" id="A0A1I8FR71"/>
<dbReference type="WBParaSite" id="maker-unitig_44401-snap-gene-0.2-mRNA-1">
    <property type="protein sequence ID" value="maker-unitig_44401-snap-gene-0.2-mRNA-1"/>
    <property type="gene ID" value="maker-unitig_44401-snap-gene-0.2"/>
</dbReference>
<feature type="compositionally biased region" description="Low complexity" evidence="1">
    <location>
        <begin position="47"/>
        <end position="59"/>
    </location>
</feature>
<organism evidence="2 3">
    <name type="scientific">Macrostomum lignano</name>
    <dbReference type="NCBI Taxonomy" id="282301"/>
    <lineage>
        <taxon>Eukaryota</taxon>
        <taxon>Metazoa</taxon>
        <taxon>Spiralia</taxon>
        <taxon>Lophotrochozoa</taxon>
        <taxon>Platyhelminthes</taxon>
        <taxon>Rhabditophora</taxon>
        <taxon>Macrostomorpha</taxon>
        <taxon>Macrostomida</taxon>
        <taxon>Macrostomidae</taxon>
        <taxon>Macrostomum</taxon>
    </lineage>
</organism>
<keyword evidence="2" id="KW-1185">Reference proteome</keyword>
<evidence type="ECO:0000313" key="3">
    <source>
        <dbReference type="WBParaSite" id="maker-unitig_44401-snap-gene-0.2-mRNA-1"/>
    </source>
</evidence>
<dbReference type="Proteomes" id="UP000095280">
    <property type="component" value="Unplaced"/>
</dbReference>
<feature type="compositionally biased region" description="Low complexity" evidence="1">
    <location>
        <begin position="13"/>
        <end position="22"/>
    </location>
</feature>